<evidence type="ECO:0000313" key="4">
    <source>
        <dbReference type="Proteomes" id="UP001596135"/>
    </source>
</evidence>
<comment type="caution">
    <text evidence="3">The sequence shown here is derived from an EMBL/GenBank/DDBJ whole genome shotgun (WGS) entry which is preliminary data.</text>
</comment>
<feature type="transmembrane region" description="Helical" evidence="1">
    <location>
        <begin position="95"/>
        <end position="115"/>
    </location>
</feature>
<name>A0ABW1LMH2_9ACTN</name>
<evidence type="ECO:0000256" key="1">
    <source>
        <dbReference type="SAM" id="Phobius"/>
    </source>
</evidence>
<evidence type="ECO:0000313" key="3">
    <source>
        <dbReference type="EMBL" id="MFC6044347.1"/>
    </source>
</evidence>
<keyword evidence="4" id="KW-1185">Reference proteome</keyword>
<proteinExistence type="predicted"/>
<sequence>MKVALLVYSVLLGIALLAPTSGDQSTMASWIAVGSVSQAQAEFLCNIAILAPVSALGSLIWRRTTWRDWTAYAFVLACAVELTQGIFLGERTASATDVVANTLGGLAGAVLVLAARKGRQELDRRARLDDH</sequence>
<keyword evidence="1" id="KW-0812">Transmembrane</keyword>
<accession>A0ABW1LMH2</accession>
<feature type="transmembrane region" description="Helical" evidence="1">
    <location>
        <begin position="69"/>
        <end position="89"/>
    </location>
</feature>
<feature type="domain" description="VanZ-like" evidence="2">
    <location>
        <begin position="36"/>
        <end position="113"/>
    </location>
</feature>
<dbReference type="Proteomes" id="UP001596135">
    <property type="component" value="Unassembled WGS sequence"/>
</dbReference>
<dbReference type="RefSeq" id="WP_379155638.1">
    <property type="nucleotide sequence ID" value="NZ_JBHSRJ010000005.1"/>
</dbReference>
<protein>
    <submittedName>
        <fullName evidence="3">VanZ family protein</fullName>
    </submittedName>
</protein>
<dbReference type="InterPro" id="IPR006976">
    <property type="entry name" value="VanZ-like"/>
</dbReference>
<keyword evidence="1" id="KW-0472">Membrane</keyword>
<keyword evidence="1" id="KW-1133">Transmembrane helix</keyword>
<dbReference type="EMBL" id="JBHSRJ010000005">
    <property type="protein sequence ID" value="MFC6044347.1"/>
    <property type="molecule type" value="Genomic_DNA"/>
</dbReference>
<organism evidence="3 4">
    <name type="scientific">Nocardioides hankookensis</name>
    <dbReference type="NCBI Taxonomy" id="443157"/>
    <lineage>
        <taxon>Bacteria</taxon>
        <taxon>Bacillati</taxon>
        <taxon>Actinomycetota</taxon>
        <taxon>Actinomycetes</taxon>
        <taxon>Propionibacteriales</taxon>
        <taxon>Nocardioidaceae</taxon>
        <taxon>Nocardioides</taxon>
    </lineage>
</organism>
<dbReference type="Pfam" id="PF04892">
    <property type="entry name" value="VanZ"/>
    <property type="match status" value="1"/>
</dbReference>
<reference evidence="4" key="1">
    <citation type="journal article" date="2019" name="Int. J. Syst. Evol. Microbiol.">
        <title>The Global Catalogue of Microorganisms (GCM) 10K type strain sequencing project: providing services to taxonomists for standard genome sequencing and annotation.</title>
        <authorList>
            <consortium name="The Broad Institute Genomics Platform"/>
            <consortium name="The Broad Institute Genome Sequencing Center for Infectious Disease"/>
            <person name="Wu L."/>
            <person name="Ma J."/>
        </authorList>
    </citation>
    <scope>NUCLEOTIDE SEQUENCE [LARGE SCALE GENOMIC DNA]</scope>
    <source>
        <strain evidence="4">CCUG 54522</strain>
    </source>
</reference>
<evidence type="ECO:0000259" key="2">
    <source>
        <dbReference type="Pfam" id="PF04892"/>
    </source>
</evidence>
<feature type="transmembrane region" description="Helical" evidence="1">
    <location>
        <begin position="41"/>
        <end position="62"/>
    </location>
</feature>
<gene>
    <name evidence="3" type="ORF">ACFPYL_14755</name>
</gene>